<dbReference type="Pfam" id="PF04792">
    <property type="entry name" value="LcrV"/>
    <property type="match status" value="1"/>
</dbReference>
<evidence type="ECO:0000313" key="3">
    <source>
        <dbReference type="EMBL" id="OAN00698.1"/>
    </source>
</evidence>
<reference evidence="3 4" key="1">
    <citation type="submission" date="2016-03" db="EMBL/GenBank/DDBJ databases">
        <title>Draft genome sequence of the Vibrio tubiashii subs. europaeus.</title>
        <authorList>
            <person name="Spinard E."/>
            <person name="Dubert J."/>
            <person name="Nelson D.R."/>
            <person name="Barja J.L."/>
        </authorList>
    </citation>
    <scope>NUCLEOTIDE SEQUENCE [LARGE SCALE GENOMIC DNA]</scope>
    <source>
        <strain evidence="4">PP-638</strain>
        <strain evidence="3">PP2-638</strain>
    </source>
</reference>
<dbReference type="GO" id="GO:0005576">
    <property type="term" value="C:extracellular region"/>
    <property type="evidence" value="ECO:0007669"/>
    <property type="project" value="InterPro"/>
</dbReference>
<dbReference type="InterPro" id="IPR005413">
    <property type="entry name" value="LowCa_resp_V_Ag"/>
</dbReference>
<evidence type="ECO:0000313" key="5">
    <source>
        <dbReference type="Proteomes" id="UP001150001"/>
    </source>
</evidence>
<protein>
    <submittedName>
        <fullName evidence="2">Virulence-associated V antigen</fullName>
    </submittedName>
</protein>
<dbReference type="PRINTS" id="PR01592">
    <property type="entry name" value="LCRVANTIGEN"/>
</dbReference>
<sequence length="633" mass="70060">MTDMRTTTDLNAVATSGTGDVDNPQAPLSFQAELEAKLKKNLSEEQHTLIAPFFTQLQDLPPINGLAAADEIAQQYATAIETLIDKQAAISDMPLQGALTQWIDNLKAKVPTEGDAKGTVAQSELNTQLNITLATQLESWFTNLLNQSVGPGMPTEFIRQIQMVAGPDTLSLAEQMARLDAATLKDKTGEMSTLFAGIKERLQISDRPVVATQYLRSMFEQLGQSSFPFANLVSSDIFLTEQQFTTKVTELLQSSLLISKEDAEAIAGQFIWSGIGSMSSTELAKLFANLDGQVEGIYAYAQANGQLSTTVTLTKSIEGMVALLKDNPTRDISISDFFAGIARPLTDLQIQNLLNGVDEKQKSQISSGDISRIKASAASDIQVLFQEYENGQDMSGQKNLQQRYETLTGNLKKLADRLGNVTQKELDDNKILAEHALSSRDLLSITDASLANRFDEQVLLALNERRVNRLEKRNEVKDDLQDLTARLKVFGEVQSKIHTQQSNNGGYNPASYKFSHSDFGYGSEEAFKKSHEYAYLKSISPDKQVSEISHMDFLKKEGVDAQNKTYQNEEDEPTYLTDFSSSISDKSKLLNDEVQIKTTTLNDLSSQYNSTVEAMNKFVQKYHSILEQILRAI</sequence>
<organism evidence="3 4">
    <name type="scientific">Vibrio europaeus</name>
    <dbReference type="NCBI Taxonomy" id="300876"/>
    <lineage>
        <taxon>Bacteria</taxon>
        <taxon>Pseudomonadati</taxon>
        <taxon>Pseudomonadota</taxon>
        <taxon>Gammaproteobacteria</taxon>
        <taxon>Vibrionales</taxon>
        <taxon>Vibrionaceae</taxon>
        <taxon>Vibrio</taxon>
        <taxon>Vibrio oreintalis group</taxon>
    </lineage>
</organism>
<comment type="caution">
    <text evidence="3">The sequence shown here is derived from an EMBL/GenBank/DDBJ whole genome shotgun (WGS) entry which is preliminary data.</text>
</comment>
<dbReference type="EMBL" id="JAPFIT010000018">
    <property type="protein sequence ID" value="MDC5741590.1"/>
    <property type="molecule type" value="Genomic_DNA"/>
</dbReference>
<gene>
    <name evidence="3" type="ORF">AZ468_06115</name>
    <name evidence="2" type="ORF">OPW20_16075</name>
</gene>
<evidence type="ECO:0000313" key="4">
    <source>
        <dbReference type="Proteomes" id="UP000094761"/>
    </source>
</evidence>
<dbReference type="RefSeq" id="WP_069666601.1">
    <property type="nucleotide sequence ID" value="NZ_JAPFIM010000026.1"/>
</dbReference>
<evidence type="ECO:0000256" key="1">
    <source>
        <dbReference type="SAM" id="MobiDB-lite"/>
    </source>
</evidence>
<dbReference type="Proteomes" id="UP000094761">
    <property type="component" value="Unassembled WGS sequence"/>
</dbReference>
<dbReference type="GeneID" id="78075255"/>
<proteinExistence type="predicted"/>
<accession>A0A178JGK8</accession>
<evidence type="ECO:0000313" key="2">
    <source>
        <dbReference type="EMBL" id="MDC5741590.1"/>
    </source>
</evidence>
<dbReference type="EMBL" id="LUAX01000001">
    <property type="protein sequence ID" value="OAN00698.1"/>
    <property type="molecule type" value="Genomic_DNA"/>
</dbReference>
<dbReference type="InterPro" id="IPR036139">
    <property type="entry name" value="Vir_assoc_V_ag_sf"/>
</dbReference>
<keyword evidence="5" id="KW-1185">Reference proteome</keyword>
<dbReference type="AlphaFoldDB" id="A0A178JGK8"/>
<dbReference type="SUPFAM" id="SSF103388">
    <property type="entry name" value="Virulence-associated V antigen"/>
    <property type="match status" value="1"/>
</dbReference>
<dbReference type="Proteomes" id="UP001150001">
    <property type="component" value="Unassembled WGS sequence"/>
</dbReference>
<feature type="region of interest" description="Disordered" evidence="1">
    <location>
        <begin position="1"/>
        <end position="24"/>
    </location>
</feature>
<dbReference type="OrthoDB" id="6958673at2"/>
<name>A0A178JGK8_9VIBR</name>
<feature type="compositionally biased region" description="Polar residues" evidence="1">
    <location>
        <begin position="1"/>
        <end position="18"/>
    </location>
</feature>
<reference evidence="2" key="2">
    <citation type="submission" date="2022-11" db="EMBL/GenBank/DDBJ databases">
        <title>Role of the vibriolysin VemA secreted by the emergent pathogen Vibrio europaeus in the colonization of Manila clam mucus.</title>
        <authorList>
            <person name="Martinez C."/>
            <person name="Rodriguez S."/>
            <person name="Vences A."/>
            <person name="Barja J.L."/>
            <person name="Toranzo A.E."/>
            <person name="Dubert J."/>
        </authorList>
    </citation>
    <scope>NUCLEOTIDE SEQUENCE</scope>
    <source>
        <strain evidence="2">3454</strain>
    </source>
</reference>